<evidence type="ECO:0000313" key="3">
    <source>
        <dbReference type="EMBL" id="WTT22590.1"/>
    </source>
</evidence>
<evidence type="ECO:0000256" key="1">
    <source>
        <dbReference type="SAM" id="MobiDB-lite"/>
    </source>
</evidence>
<dbReference type="AlphaFoldDB" id="A0AAU2AFT1"/>
<protein>
    <submittedName>
        <fullName evidence="3">Universal stress protein</fullName>
    </submittedName>
</protein>
<sequence>MAVGVDGSPVAVRALDQASDEAARRGVALHVVYAGSDHDEAGPVLASAASTVRQRHPGPAGGGCPPRRAALWRRRRERVTAPRSPPSAPADRAGPPGPLLGSVSRRPAVDAPGPLPVVRGDHPCGDGGGVRPGLADDTDADVAAYAFRKTERRGARLRVLHSRTHRHITPEPPSPMPATSPGRRTPVPPPGSCAGTGGGIPSAVAVAGGCGLS</sequence>
<dbReference type="EMBL" id="CP108222">
    <property type="protein sequence ID" value="WTT22590.1"/>
    <property type="molecule type" value="Genomic_DNA"/>
</dbReference>
<accession>A0AAU2AFT1</accession>
<evidence type="ECO:0000259" key="2">
    <source>
        <dbReference type="Pfam" id="PF00582"/>
    </source>
</evidence>
<dbReference type="Gene3D" id="3.40.50.12370">
    <property type="match status" value="1"/>
</dbReference>
<dbReference type="InterPro" id="IPR006016">
    <property type="entry name" value="UspA"/>
</dbReference>
<gene>
    <name evidence="3" type="ORF">OHA22_47160</name>
</gene>
<dbReference type="SUPFAM" id="SSF52402">
    <property type="entry name" value="Adenine nucleotide alpha hydrolases-like"/>
    <property type="match status" value="1"/>
</dbReference>
<reference evidence="3" key="1">
    <citation type="submission" date="2022-10" db="EMBL/GenBank/DDBJ databases">
        <title>The complete genomes of actinobacterial strains from the NBC collection.</title>
        <authorList>
            <person name="Joergensen T.S."/>
            <person name="Alvarez Arevalo M."/>
            <person name="Sterndorff E.B."/>
            <person name="Faurdal D."/>
            <person name="Vuksanovic O."/>
            <person name="Mourched A.-S."/>
            <person name="Charusanti P."/>
            <person name="Shaw S."/>
            <person name="Blin K."/>
            <person name="Weber T."/>
        </authorList>
    </citation>
    <scope>NUCLEOTIDE SEQUENCE</scope>
    <source>
        <strain evidence="3">NBC_00093</strain>
    </source>
</reference>
<dbReference type="Pfam" id="PF00582">
    <property type="entry name" value="Usp"/>
    <property type="match status" value="1"/>
</dbReference>
<feature type="region of interest" description="Disordered" evidence="1">
    <location>
        <begin position="38"/>
        <end position="135"/>
    </location>
</feature>
<proteinExistence type="predicted"/>
<organism evidence="3">
    <name type="scientific">Streptomyces sp. NBC_00093</name>
    <dbReference type="NCBI Taxonomy" id="2975649"/>
    <lineage>
        <taxon>Bacteria</taxon>
        <taxon>Bacillati</taxon>
        <taxon>Actinomycetota</taxon>
        <taxon>Actinomycetes</taxon>
        <taxon>Kitasatosporales</taxon>
        <taxon>Streptomycetaceae</taxon>
        <taxon>Streptomyces</taxon>
    </lineage>
</organism>
<feature type="region of interest" description="Disordered" evidence="1">
    <location>
        <begin position="162"/>
        <end position="200"/>
    </location>
</feature>
<feature type="domain" description="UspA" evidence="2">
    <location>
        <begin position="3"/>
        <end position="47"/>
    </location>
</feature>
<name>A0AAU2AFT1_9ACTN</name>